<dbReference type="AlphaFoldDB" id="A0AAV3SZU3"/>
<sequence length="63" mass="6371">MFAPALLAAMGVGSPLGNLLVAIVALLVIVLVGRFLLSVAWKLLLVAGVVVAALYVLSILGLS</sequence>
<dbReference type="RefSeq" id="WP_227261636.1">
    <property type="nucleotide sequence ID" value="NZ_BAAADU010000002.1"/>
</dbReference>
<reference evidence="2 3" key="1">
    <citation type="journal article" date="2019" name="Int. J. Syst. Evol. Microbiol.">
        <title>The Global Catalogue of Microorganisms (GCM) 10K type strain sequencing project: providing services to taxonomists for standard genome sequencing and annotation.</title>
        <authorList>
            <consortium name="The Broad Institute Genomics Platform"/>
            <consortium name="The Broad Institute Genome Sequencing Center for Infectious Disease"/>
            <person name="Wu L."/>
            <person name="Ma J."/>
        </authorList>
    </citation>
    <scope>NUCLEOTIDE SEQUENCE [LARGE SCALE GENOMIC DNA]</scope>
    <source>
        <strain evidence="2 3">JCM 16327</strain>
    </source>
</reference>
<dbReference type="InterPro" id="IPR058342">
    <property type="entry name" value="DUF8029"/>
</dbReference>
<feature type="transmembrane region" description="Helical" evidence="1">
    <location>
        <begin position="43"/>
        <end position="62"/>
    </location>
</feature>
<gene>
    <name evidence="2" type="ORF">GCM10009019_06530</name>
</gene>
<feature type="transmembrane region" description="Helical" evidence="1">
    <location>
        <begin position="16"/>
        <end position="36"/>
    </location>
</feature>
<dbReference type="EMBL" id="BAAADU010000002">
    <property type="protein sequence ID" value="GAA0646873.1"/>
    <property type="molecule type" value="Genomic_DNA"/>
</dbReference>
<dbReference type="Proteomes" id="UP001500194">
    <property type="component" value="Unassembled WGS sequence"/>
</dbReference>
<protein>
    <submittedName>
        <fullName evidence="2">Uncharacterized protein</fullName>
    </submittedName>
</protein>
<dbReference type="Pfam" id="PF26072">
    <property type="entry name" value="DUF8029"/>
    <property type="match status" value="1"/>
</dbReference>
<keyword evidence="1" id="KW-0812">Transmembrane</keyword>
<comment type="caution">
    <text evidence="2">The sequence shown here is derived from an EMBL/GenBank/DDBJ whole genome shotgun (WGS) entry which is preliminary data.</text>
</comment>
<evidence type="ECO:0000313" key="2">
    <source>
        <dbReference type="EMBL" id="GAA0646873.1"/>
    </source>
</evidence>
<evidence type="ECO:0000313" key="3">
    <source>
        <dbReference type="Proteomes" id="UP001500194"/>
    </source>
</evidence>
<keyword evidence="1" id="KW-1133">Transmembrane helix</keyword>
<keyword evidence="3" id="KW-1185">Reference proteome</keyword>
<name>A0AAV3SZU3_9EURY</name>
<evidence type="ECO:0000256" key="1">
    <source>
        <dbReference type="SAM" id="Phobius"/>
    </source>
</evidence>
<organism evidence="2 3">
    <name type="scientific">Salarchaeum japonicum</name>
    <dbReference type="NCBI Taxonomy" id="555573"/>
    <lineage>
        <taxon>Archaea</taxon>
        <taxon>Methanobacteriati</taxon>
        <taxon>Methanobacteriota</taxon>
        <taxon>Stenosarchaea group</taxon>
        <taxon>Halobacteria</taxon>
        <taxon>Halobacteriales</taxon>
        <taxon>Halobacteriaceae</taxon>
    </lineage>
</organism>
<proteinExistence type="predicted"/>
<keyword evidence="1" id="KW-0472">Membrane</keyword>
<dbReference type="GeneID" id="68572228"/>
<accession>A0AAV3SZU3</accession>